<reference evidence="3" key="1">
    <citation type="submission" date="2018-09" db="EMBL/GenBank/DDBJ databases">
        <authorList>
            <person name="Livingstone P.G."/>
            <person name="Whitworth D.E."/>
        </authorList>
    </citation>
    <scope>NUCLEOTIDE SEQUENCE [LARGE SCALE GENOMIC DNA]</scope>
    <source>
        <strain evidence="3">CA051B</strain>
    </source>
</reference>
<organism evidence="2 3">
    <name type="scientific">Corallococcus llansteffanensis</name>
    <dbReference type="NCBI Taxonomy" id="2316731"/>
    <lineage>
        <taxon>Bacteria</taxon>
        <taxon>Pseudomonadati</taxon>
        <taxon>Myxococcota</taxon>
        <taxon>Myxococcia</taxon>
        <taxon>Myxococcales</taxon>
        <taxon>Cystobacterineae</taxon>
        <taxon>Myxococcaceae</taxon>
        <taxon>Corallococcus</taxon>
    </lineage>
</organism>
<dbReference type="Proteomes" id="UP000272888">
    <property type="component" value="Unassembled WGS sequence"/>
</dbReference>
<comment type="caution">
    <text evidence="2">The sequence shown here is derived from an EMBL/GenBank/DDBJ whole genome shotgun (WGS) entry which is preliminary data.</text>
</comment>
<evidence type="ECO:0000313" key="2">
    <source>
        <dbReference type="EMBL" id="RKH56801.1"/>
    </source>
</evidence>
<sequence length="466" mass="49564">MLHHSTRGLLGLVPSWLRSLTLSSLALGGLMLSTSARAQEAEPAATLVDLAMEDGTLTARIQWSAQGTGLPSYALLTSYDGKESATAQTRVVPKAGTVSVVKLFGALQEPWTTGWAQTLVLADEQGQSLVTQPYDVNLDCSTGETCGFVVAPGLASTPDTVHLSSELDAALTAVEAKYGTQDVDLVEQVSKDFPVLRGEALVYAHQLAQIPPLMGPCTCVWQAVHTRSPSGLGYGINSSSAAGVLSGWNGAGAKHWLTAIGLNATGITASVTGYSESRLQLSCKRWSYIFTRSVPVFTPGGVVKPLPFPFPIYRPCISNCQVRFDHRGRISGRTFSTYEAPYSTATATEQSTYRRDSTILLNLSATQGGAFDQTWNSAVMSNVGSTGRVNTTGYVQSKKPSTLYGSSASVSNGYAIMIHAKAACPYVPTTHVGVWNYGTSQGTPQTTSLQQTIKSFFLQWGLVVNP</sequence>
<dbReference type="AlphaFoldDB" id="A0A3A8PPX0"/>
<feature type="signal peptide" evidence="1">
    <location>
        <begin position="1"/>
        <end position="38"/>
    </location>
</feature>
<accession>A0A3A8PPX0</accession>
<proteinExistence type="predicted"/>
<protein>
    <submittedName>
        <fullName evidence="2">Uncharacterized protein</fullName>
    </submittedName>
</protein>
<name>A0A3A8PPX0_9BACT</name>
<feature type="chain" id="PRO_5017220070" evidence="1">
    <location>
        <begin position="39"/>
        <end position="466"/>
    </location>
</feature>
<gene>
    <name evidence="2" type="ORF">D7V93_19590</name>
</gene>
<evidence type="ECO:0000313" key="3">
    <source>
        <dbReference type="Proteomes" id="UP000272888"/>
    </source>
</evidence>
<keyword evidence="3" id="KW-1185">Reference proteome</keyword>
<evidence type="ECO:0000256" key="1">
    <source>
        <dbReference type="SAM" id="SignalP"/>
    </source>
</evidence>
<dbReference type="RefSeq" id="WP_120644867.1">
    <property type="nucleotide sequence ID" value="NZ_RAWB01000198.1"/>
</dbReference>
<dbReference type="EMBL" id="RAWB01000198">
    <property type="protein sequence ID" value="RKH56801.1"/>
    <property type="molecule type" value="Genomic_DNA"/>
</dbReference>
<keyword evidence="1" id="KW-0732">Signal</keyword>